<sequence>MIKLFEPLALRGVTLKNRIVVSPMCQYSSVDGFATDWHLVHLGGRAVGGAGLIISEAAAVSPEGRISPDDLGIWKDEHVPMLRRITDFLTAQGSVPGIQLAHAGRKASTYSPWKGEGAVPQNEGGWLPVGPSAIAFAPTYGTPQALDAAGVQQVIADFRAAAARSLAAGFQVIELHAAHGYLLHEFLSPLSNHRTDAYGGTFENRIRLLLEVVAATREVWPEELPLIVRISVTDWTEGGWNADESVQLAAMLKVRGVDMIDCSTGGNVPKAPIPVGPGYQVHFAERIKQETGILTGAVGLITTPAEAEAILANGQADVVLLAREFLREPYFPLYAAHELGTEMPWPVQYERAKPRVQAAAGQR</sequence>
<dbReference type="InterPro" id="IPR013785">
    <property type="entry name" value="Aldolase_TIM"/>
</dbReference>
<dbReference type="SUPFAM" id="SSF51395">
    <property type="entry name" value="FMN-linked oxidoreductases"/>
    <property type="match status" value="1"/>
</dbReference>
<proteinExistence type="predicted"/>
<evidence type="ECO:0000259" key="6">
    <source>
        <dbReference type="Pfam" id="PF00724"/>
    </source>
</evidence>
<protein>
    <submittedName>
        <fullName evidence="7">NADH:flavin oxidoreductase/NADH oxidase</fullName>
    </submittedName>
</protein>
<dbReference type="PANTHER" id="PTHR43303:SF4">
    <property type="entry name" value="NADPH DEHYDROGENASE C23G7.10C-RELATED"/>
    <property type="match status" value="1"/>
</dbReference>
<dbReference type="InterPro" id="IPR044152">
    <property type="entry name" value="YqjM-like"/>
</dbReference>
<dbReference type="EMBL" id="JADQDQ010000001">
    <property type="protein sequence ID" value="MBF9236211.1"/>
    <property type="molecule type" value="Genomic_DNA"/>
</dbReference>
<gene>
    <name evidence="7" type="ORF">I2I05_02270</name>
</gene>
<dbReference type="CDD" id="cd02932">
    <property type="entry name" value="OYE_YqiM_FMN"/>
    <property type="match status" value="1"/>
</dbReference>
<keyword evidence="3" id="KW-0288">FMN</keyword>
<evidence type="ECO:0000256" key="2">
    <source>
        <dbReference type="ARBA" id="ARBA00022630"/>
    </source>
</evidence>
<name>A0ABS0ICX9_9BACT</name>
<evidence type="ECO:0000313" key="8">
    <source>
        <dbReference type="Proteomes" id="UP000597617"/>
    </source>
</evidence>
<comment type="cofactor">
    <cofactor evidence="1">
        <name>FMN</name>
        <dbReference type="ChEBI" id="CHEBI:58210"/>
    </cofactor>
</comment>
<evidence type="ECO:0000256" key="4">
    <source>
        <dbReference type="ARBA" id="ARBA00022857"/>
    </source>
</evidence>
<dbReference type="InterPro" id="IPR001155">
    <property type="entry name" value="OxRdtase_FMN_N"/>
</dbReference>
<keyword evidence="2" id="KW-0285">Flavoprotein</keyword>
<evidence type="ECO:0000256" key="1">
    <source>
        <dbReference type="ARBA" id="ARBA00001917"/>
    </source>
</evidence>
<dbReference type="PANTHER" id="PTHR43303">
    <property type="entry name" value="NADPH DEHYDROGENASE C23G7.10C-RELATED"/>
    <property type="match status" value="1"/>
</dbReference>
<evidence type="ECO:0000313" key="7">
    <source>
        <dbReference type="EMBL" id="MBF9236211.1"/>
    </source>
</evidence>
<keyword evidence="8" id="KW-1185">Reference proteome</keyword>
<accession>A0ABS0ICX9</accession>
<comment type="caution">
    <text evidence="7">The sequence shown here is derived from an EMBL/GenBank/DDBJ whole genome shotgun (WGS) entry which is preliminary data.</text>
</comment>
<dbReference type="Pfam" id="PF00724">
    <property type="entry name" value="Oxidored_FMN"/>
    <property type="match status" value="1"/>
</dbReference>
<dbReference type="Proteomes" id="UP000597617">
    <property type="component" value="Unassembled WGS sequence"/>
</dbReference>
<reference evidence="7 8" key="1">
    <citation type="submission" date="2020-11" db="EMBL/GenBank/DDBJ databases">
        <authorList>
            <person name="Kim M.K."/>
        </authorList>
    </citation>
    <scope>NUCLEOTIDE SEQUENCE [LARGE SCALE GENOMIC DNA]</scope>
    <source>
        <strain evidence="7 8">BT683</strain>
    </source>
</reference>
<evidence type="ECO:0000256" key="3">
    <source>
        <dbReference type="ARBA" id="ARBA00022643"/>
    </source>
</evidence>
<keyword evidence="4" id="KW-0521">NADP</keyword>
<dbReference type="Gene3D" id="3.20.20.70">
    <property type="entry name" value="Aldolase class I"/>
    <property type="match status" value="1"/>
</dbReference>
<dbReference type="RefSeq" id="WP_196280575.1">
    <property type="nucleotide sequence ID" value="NZ_JADQDQ010000001.1"/>
</dbReference>
<evidence type="ECO:0000256" key="5">
    <source>
        <dbReference type="ARBA" id="ARBA00023002"/>
    </source>
</evidence>
<feature type="domain" description="NADH:flavin oxidoreductase/NADH oxidase N-terminal" evidence="6">
    <location>
        <begin position="3"/>
        <end position="339"/>
    </location>
</feature>
<keyword evidence="5" id="KW-0560">Oxidoreductase</keyword>
<organism evidence="7 8">
    <name type="scientific">Hymenobacter jeongseonensis</name>
    <dbReference type="NCBI Taxonomy" id="2791027"/>
    <lineage>
        <taxon>Bacteria</taxon>
        <taxon>Pseudomonadati</taxon>
        <taxon>Bacteroidota</taxon>
        <taxon>Cytophagia</taxon>
        <taxon>Cytophagales</taxon>
        <taxon>Hymenobacteraceae</taxon>
        <taxon>Hymenobacter</taxon>
    </lineage>
</organism>